<evidence type="ECO:0008006" key="13">
    <source>
        <dbReference type="Google" id="ProtNLM"/>
    </source>
</evidence>
<dbReference type="InterPro" id="IPR036640">
    <property type="entry name" value="ABC1_TM_sf"/>
</dbReference>
<evidence type="ECO:0000256" key="1">
    <source>
        <dbReference type="ARBA" id="ARBA00004370"/>
    </source>
</evidence>
<dbReference type="PANTHER" id="PTHR24223:SF415">
    <property type="entry name" value="FI20190P1"/>
    <property type="match status" value="1"/>
</dbReference>
<keyword evidence="5" id="KW-0067">ATP-binding</keyword>
<evidence type="ECO:0000256" key="5">
    <source>
        <dbReference type="ARBA" id="ARBA00022840"/>
    </source>
</evidence>
<evidence type="ECO:0000256" key="3">
    <source>
        <dbReference type="ARBA" id="ARBA00022692"/>
    </source>
</evidence>
<keyword evidence="2" id="KW-0813">Transport</keyword>
<evidence type="ECO:0000256" key="8">
    <source>
        <dbReference type="SAM" id="Phobius"/>
    </source>
</evidence>
<keyword evidence="7 8" id="KW-0472">Membrane</keyword>
<feature type="domain" description="ABC transmembrane type-1" evidence="10">
    <location>
        <begin position="1"/>
        <end position="253"/>
    </location>
</feature>
<feature type="transmembrane region" description="Helical" evidence="8">
    <location>
        <begin position="111"/>
        <end position="139"/>
    </location>
</feature>
<dbReference type="CDD" id="cd03244">
    <property type="entry name" value="ABCC_MRP_domain2"/>
    <property type="match status" value="1"/>
</dbReference>
<proteinExistence type="predicted"/>
<dbReference type="Gene3D" id="1.20.1560.10">
    <property type="entry name" value="ABC transporter type 1, transmembrane domain"/>
    <property type="match status" value="1"/>
</dbReference>
<comment type="subcellular location">
    <subcellularLocation>
        <location evidence="1">Membrane</location>
    </subcellularLocation>
</comment>
<reference evidence="11" key="1">
    <citation type="submission" date="2023-10" db="EMBL/GenBank/DDBJ databases">
        <authorList>
            <person name="Chen Y."/>
            <person name="Shah S."/>
            <person name="Dougan E. K."/>
            <person name="Thang M."/>
            <person name="Chan C."/>
        </authorList>
    </citation>
    <scope>NUCLEOTIDE SEQUENCE [LARGE SCALE GENOMIC DNA]</scope>
</reference>
<dbReference type="PROSITE" id="PS50929">
    <property type="entry name" value="ABC_TM1F"/>
    <property type="match status" value="1"/>
</dbReference>
<evidence type="ECO:0000256" key="6">
    <source>
        <dbReference type="ARBA" id="ARBA00022989"/>
    </source>
</evidence>
<evidence type="ECO:0000259" key="10">
    <source>
        <dbReference type="PROSITE" id="PS50929"/>
    </source>
</evidence>
<dbReference type="PANTHER" id="PTHR24223">
    <property type="entry name" value="ATP-BINDING CASSETTE SUB-FAMILY C"/>
    <property type="match status" value="1"/>
</dbReference>
<dbReference type="InterPro" id="IPR011527">
    <property type="entry name" value="ABC1_TM_dom"/>
</dbReference>
<evidence type="ECO:0000256" key="4">
    <source>
        <dbReference type="ARBA" id="ARBA00022741"/>
    </source>
</evidence>
<feature type="domain" description="ABC transporter" evidence="9">
    <location>
        <begin position="318"/>
        <end position="552"/>
    </location>
</feature>
<dbReference type="Proteomes" id="UP001189429">
    <property type="component" value="Unassembled WGS sequence"/>
</dbReference>
<dbReference type="Gene3D" id="3.40.50.300">
    <property type="entry name" value="P-loop containing nucleotide triphosphate hydrolases"/>
    <property type="match status" value="1"/>
</dbReference>
<dbReference type="Pfam" id="PF00664">
    <property type="entry name" value="ABC_membrane"/>
    <property type="match status" value="1"/>
</dbReference>
<evidence type="ECO:0000259" key="9">
    <source>
        <dbReference type="PROSITE" id="PS50893"/>
    </source>
</evidence>
<dbReference type="InterPro" id="IPR027417">
    <property type="entry name" value="P-loop_NTPase"/>
</dbReference>
<gene>
    <name evidence="11" type="ORF">PCOR1329_LOCUS31347</name>
</gene>
<dbReference type="InterPro" id="IPR050173">
    <property type="entry name" value="ABC_transporter_C-like"/>
</dbReference>
<feature type="transmembrane region" description="Helical" evidence="8">
    <location>
        <begin position="211"/>
        <end position="235"/>
    </location>
</feature>
<keyword evidence="3 8" id="KW-0812">Transmembrane</keyword>
<dbReference type="SMART" id="SM00382">
    <property type="entry name" value="AAA"/>
    <property type="match status" value="1"/>
</dbReference>
<evidence type="ECO:0000313" key="12">
    <source>
        <dbReference type="Proteomes" id="UP001189429"/>
    </source>
</evidence>
<sequence length="604" mass="65887">MYATNVLLGIWAYAVVGQDPSGSTAELGMYMAAGCLYISIACQGIRVTTAALYFTRLSRQLHEQMLAAALRQTMAWYDTTPLGRILNRFSQDVSLLDLQLPRLFEFTMQHFGAVMVGLLGSCVLIWPSIVVVVPLLLFLRRIFRQYGSVSLHLQRIMLVSTSPVMSKTSSFLTALNTIRAFGKEDFFFRDFVAAMADFNRTYYWIHSLDRYMQSLLVVVCIPVLTLALGLGMLAFGRAGVFAADLSALAMALVPGLSMRIPLWLWCSATTEKFFGGVQRAGEYAELPWEGAAVDRAAWLGAREGAAEAPAPVAGAAALQLEDVHARYQPGLPLVLRGLSLRVEAGQRLGVCGRTGSGKSTLFLACFRMVAVERGRVLVGGVDAAGMPLPLLRASLAVVPQDTLMFSGTVRSNLDFYGRHSDAELWEVLRQVRLDVQVRSLTDALGAPVQEKGSNFSAGTVQLLCIARVLLGRQRAVFLDECTASVDYETDALVQASVREVMAGRAVVCIAHRLHTIIDYDRRRVLRGGPRGGARAPARARRSTWRRFRSAGGQHRGCQRRGAAAPGALGDWFCGQPRGRQRGPRPPRRSALLPLAAAGAVLPRS</sequence>
<comment type="caution">
    <text evidence="11">The sequence shown here is derived from an EMBL/GenBank/DDBJ whole genome shotgun (WGS) entry which is preliminary data.</text>
</comment>
<dbReference type="EMBL" id="CAUYUJ010012325">
    <property type="protein sequence ID" value="CAK0833750.1"/>
    <property type="molecule type" value="Genomic_DNA"/>
</dbReference>
<dbReference type="SUPFAM" id="SSF52540">
    <property type="entry name" value="P-loop containing nucleoside triphosphate hydrolases"/>
    <property type="match status" value="1"/>
</dbReference>
<evidence type="ECO:0000256" key="2">
    <source>
        <dbReference type="ARBA" id="ARBA00022448"/>
    </source>
</evidence>
<dbReference type="SUPFAM" id="SSF90123">
    <property type="entry name" value="ABC transporter transmembrane region"/>
    <property type="match status" value="1"/>
</dbReference>
<evidence type="ECO:0000313" key="11">
    <source>
        <dbReference type="EMBL" id="CAK0833750.1"/>
    </source>
</evidence>
<organism evidence="11 12">
    <name type="scientific">Prorocentrum cordatum</name>
    <dbReference type="NCBI Taxonomy" id="2364126"/>
    <lineage>
        <taxon>Eukaryota</taxon>
        <taxon>Sar</taxon>
        <taxon>Alveolata</taxon>
        <taxon>Dinophyceae</taxon>
        <taxon>Prorocentrales</taxon>
        <taxon>Prorocentraceae</taxon>
        <taxon>Prorocentrum</taxon>
    </lineage>
</organism>
<feature type="non-terminal residue" evidence="11">
    <location>
        <position position="604"/>
    </location>
</feature>
<dbReference type="InterPro" id="IPR003593">
    <property type="entry name" value="AAA+_ATPase"/>
</dbReference>
<accession>A0ABN9SPE2</accession>
<keyword evidence="4" id="KW-0547">Nucleotide-binding</keyword>
<evidence type="ECO:0000256" key="7">
    <source>
        <dbReference type="ARBA" id="ARBA00023136"/>
    </source>
</evidence>
<keyword evidence="6 8" id="KW-1133">Transmembrane helix</keyword>
<dbReference type="Pfam" id="PF00005">
    <property type="entry name" value="ABC_tran"/>
    <property type="match status" value="1"/>
</dbReference>
<protein>
    <recommendedName>
        <fullName evidence="13">ATP-dependent transporter ycf16</fullName>
    </recommendedName>
</protein>
<dbReference type="PROSITE" id="PS50893">
    <property type="entry name" value="ABC_TRANSPORTER_2"/>
    <property type="match status" value="1"/>
</dbReference>
<keyword evidence="12" id="KW-1185">Reference proteome</keyword>
<name>A0ABN9SPE2_9DINO</name>
<dbReference type="InterPro" id="IPR003439">
    <property type="entry name" value="ABC_transporter-like_ATP-bd"/>
</dbReference>